<name>A0A330M0Z7_9GAMM</name>
<organism evidence="1 2">
    <name type="scientific">Moritella yayanosii</name>
    <dbReference type="NCBI Taxonomy" id="69539"/>
    <lineage>
        <taxon>Bacteria</taxon>
        <taxon>Pseudomonadati</taxon>
        <taxon>Pseudomonadota</taxon>
        <taxon>Gammaproteobacteria</taxon>
        <taxon>Alteromonadales</taxon>
        <taxon>Moritellaceae</taxon>
        <taxon>Moritella</taxon>
    </lineage>
</organism>
<dbReference type="Proteomes" id="UP000250163">
    <property type="component" value="Chromosome MORIYA"/>
</dbReference>
<reference evidence="2" key="1">
    <citation type="submission" date="2018-05" db="EMBL/GenBank/DDBJ databases">
        <authorList>
            <person name="Cea G.-C."/>
            <person name="William W."/>
        </authorList>
    </citation>
    <scope>NUCLEOTIDE SEQUENCE [LARGE SCALE GENOMIC DNA]</scope>
    <source>
        <strain evidence="2">DB21MT 5</strain>
    </source>
</reference>
<evidence type="ECO:0000313" key="2">
    <source>
        <dbReference type="Proteomes" id="UP000250163"/>
    </source>
</evidence>
<evidence type="ECO:0000313" key="1">
    <source>
        <dbReference type="EMBL" id="SQD80075.1"/>
    </source>
</evidence>
<dbReference type="KEGG" id="mya:MORIYA_3622"/>
<keyword evidence="2" id="KW-1185">Reference proteome</keyword>
<dbReference type="AlphaFoldDB" id="A0A330M0Z7"/>
<gene>
    <name evidence="1" type="ORF">MORIYA_3622</name>
</gene>
<protein>
    <submittedName>
        <fullName evidence="1">Uncharacterized protein</fullName>
    </submittedName>
</protein>
<sequence length="51" mass="6387">MSFLLGSYCYEYVVLHFIIRHWYEIWWVFWGSFYGLGWLDIKAPIWSSTRY</sequence>
<accession>A0A330M0Z7</accession>
<dbReference type="EMBL" id="LS483250">
    <property type="protein sequence ID" value="SQD80075.1"/>
    <property type="molecule type" value="Genomic_DNA"/>
</dbReference>
<proteinExistence type="predicted"/>